<keyword evidence="3" id="KW-1185">Reference proteome</keyword>
<dbReference type="Proteomes" id="UP000324585">
    <property type="component" value="Unassembled WGS sequence"/>
</dbReference>
<gene>
    <name evidence="2" type="ORF">FVE85_5074</name>
</gene>
<accession>A0A5J4Z0S7</accession>
<sequence length="942" mass="102255">MASNSRGSSPVVGSGAPARKRNTLLSSYYGLAASPAARTSPGAAHSPPLAQSIDQLDFALSGSIQARGGDADQDREHWSHEMPANDFYSEQLRIAREMIASKTVEQLTAIAASLQSSTRQSELGLHDAVHSSYASFLATSQLVADISAHCNAVAADKDGTLEAVAQISQRTQAVNARLAASREQVEHLEGARRCVLLLMLARRLPRYMELHARTGAHTLHAVLDKCALALQFLNRLAISHPAFESSLTAIHASVVRILGDLFEQLTAERVDADHDTDTNLELRSVCRIAADILVLAEALPESDRMRGYLTGETSDSDLMQEKVWSLPSAVVDAVYRRADRALTVALSSHSGNSEVFRGASAPESELVPELAMKLERALHVLRAFYSELRDFSEYCCARIRDPALRRQLGFELEVSEAESAAEIPVKKHGDLYNQEKGEPLLVRPQWFTVRVLEQVVSPARQRLRTLGASSLILQPQQLAALVSVIEGAKRSVVASANAVPLVQADRVAANDEALPGAFAETLIADLDGVLSEAYAQLFCALAARLLELVCDAASQCSFGSIFAGRRGGTSGSAAVNAWVRALDTFSEELESTLGSMWRCTSMLAEALDTYDAHDFVRSVQHSIALVAVSFINRLVQATYADSHDASRDRSAELVACGPVRFLLFGTLIASIRDNPNVKDFQEVPFSSLIAACLDNYCRHAAEDLSVVLCDAYDTLSVRGRRGRGKGSDGKEEQVLLQHVYKTHAEIDTYRLVCLRMQENVAITSAPPESSSALQQSHQQHTHRQKLQRSISNAPGKAMPSRTSMRRPAGAQYFDDEVSDFNALFASQGFTSGDAPLSSARYTDVSVAAPDTLPRRVCAYVARSWAEFVRLQTFDNAATIDRQARADVERLARAFADVGQALAATEGKGSAAALTQHTQAHQDNLAKLFIPVLESCALRSMTE</sequence>
<reference evidence="3" key="1">
    <citation type="journal article" date="2019" name="Nat. Commun.">
        <title>Expansion of phycobilisome linker gene families in mesophilic red algae.</title>
        <authorList>
            <person name="Lee J."/>
            <person name="Kim D."/>
            <person name="Bhattacharya D."/>
            <person name="Yoon H.S."/>
        </authorList>
    </citation>
    <scope>NUCLEOTIDE SEQUENCE [LARGE SCALE GENOMIC DNA]</scope>
    <source>
        <strain evidence="3">CCMP 1328</strain>
    </source>
</reference>
<protein>
    <submittedName>
        <fullName evidence="2">Uncharacterized protein</fullName>
    </submittedName>
</protein>
<dbReference type="AlphaFoldDB" id="A0A5J4Z0S7"/>
<proteinExistence type="predicted"/>
<dbReference type="EMBL" id="VRMN01000001">
    <property type="protein sequence ID" value="KAA8497489.1"/>
    <property type="molecule type" value="Genomic_DNA"/>
</dbReference>
<feature type="compositionally biased region" description="Low complexity" evidence="1">
    <location>
        <begin position="769"/>
        <end position="778"/>
    </location>
</feature>
<name>A0A5J4Z0S7_PORPP</name>
<evidence type="ECO:0000256" key="1">
    <source>
        <dbReference type="SAM" id="MobiDB-lite"/>
    </source>
</evidence>
<organism evidence="2 3">
    <name type="scientific">Porphyridium purpureum</name>
    <name type="common">Red alga</name>
    <name type="synonym">Porphyridium cruentum</name>
    <dbReference type="NCBI Taxonomy" id="35688"/>
    <lineage>
        <taxon>Eukaryota</taxon>
        <taxon>Rhodophyta</taxon>
        <taxon>Bangiophyceae</taxon>
        <taxon>Porphyridiales</taxon>
        <taxon>Porphyridiaceae</taxon>
        <taxon>Porphyridium</taxon>
    </lineage>
</organism>
<evidence type="ECO:0000313" key="3">
    <source>
        <dbReference type="Proteomes" id="UP000324585"/>
    </source>
</evidence>
<feature type="region of interest" description="Disordered" evidence="1">
    <location>
        <begin position="765"/>
        <end position="806"/>
    </location>
</feature>
<evidence type="ECO:0000313" key="2">
    <source>
        <dbReference type="EMBL" id="KAA8497489.1"/>
    </source>
</evidence>
<comment type="caution">
    <text evidence="2">The sequence shown here is derived from an EMBL/GenBank/DDBJ whole genome shotgun (WGS) entry which is preliminary data.</text>
</comment>